<evidence type="ECO:0000313" key="7">
    <source>
        <dbReference type="Proteomes" id="UP000001882"/>
    </source>
</evidence>
<dbReference type="eggNOG" id="arCOG00194">
    <property type="taxonomic scope" value="Archaea"/>
</dbReference>
<dbReference type="GO" id="GO:0016887">
    <property type="term" value="F:ATP hydrolysis activity"/>
    <property type="evidence" value="ECO:0007669"/>
    <property type="project" value="InterPro"/>
</dbReference>
<dbReference type="PROSITE" id="PS50893">
    <property type="entry name" value="ABC_TRANSPORTER_2"/>
    <property type="match status" value="1"/>
</dbReference>
<keyword evidence="7" id="KW-1185">Reference proteome</keyword>
<dbReference type="GO" id="GO:0005524">
    <property type="term" value="F:ATP binding"/>
    <property type="evidence" value="ECO:0007669"/>
    <property type="project" value="UniProtKB-KW"/>
</dbReference>
<organism evidence="6 7">
    <name type="scientific">Methanocella paludicola (strain DSM 17711 / JCM 13418 / NBRC 101707 / SANAE)</name>
    <dbReference type="NCBI Taxonomy" id="304371"/>
    <lineage>
        <taxon>Archaea</taxon>
        <taxon>Methanobacteriati</taxon>
        <taxon>Methanobacteriota</taxon>
        <taxon>Stenosarchaea group</taxon>
        <taxon>Methanomicrobia</taxon>
        <taxon>Methanocellales</taxon>
        <taxon>Methanocellaceae</taxon>
        <taxon>Methanocella</taxon>
    </lineage>
</organism>
<dbReference type="Proteomes" id="UP000001882">
    <property type="component" value="Chromosome"/>
</dbReference>
<sequence>MDAIQNLPDDPAISISGLTKTYKGVKALSSLDLKVPKNSIFGFLGPNGAGKTTTIKLILGLTRLTAGNCTVFGMDVTKSATSVRRRIGYLAQDPRFYEYMTARRTLKFVAKFFYDGPESLIDERVSECLGTVGLEDKADRPVNTFSGGERQRLGLAQAMVNAPDLLILDEPAASLDPMGRHDVLKVMESLRGKTTIFYSTHILDDVQRVSDTVAILNGGRLIAQAPVEKLLRGGDRVVYSIVARGDELALRSILAGCPWVSAVTAINVNGYTRFEVAVNDESAAEERLLGILAGCRGIRVKEFGPWKYDLEEIFINIMETEDHA</sequence>
<dbReference type="EMBL" id="AP011532">
    <property type="protein sequence ID" value="BAI62113.1"/>
    <property type="molecule type" value="Genomic_DNA"/>
</dbReference>
<dbReference type="PANTHER" id="PTHR43335">
    <property type="entry name" value="ABC TRANSPORTER, ATP-BINDING PROTEIN"/>
    <property type="match status" value="1"/>
</dbReference>
<proteinExistence type="inferred from homology"/>
<dbReference type="InterPro" id="IPR027417">
    <property type="entry name" value="P-loop_NTPase"/>
</dbReference>
<dbReference type="GeneID" id="8681899"/>
<dbReference type="InterPro" id="IPR003439">
    <property type="entry name" value="ABC_transporter-like_ATP-bd"/>
</dbReference>
<keyword evidence="4" id="KW-0067">ATP-binding</keyword>
<dbReference type="InParanoid" id="D1Z091"/>
<dbReference type="SUPFAM" id="SSF52540">
    <property type="entry name" value="P-loop containing nucleoside triphosphate hydrolases"/>
    <property type="match status" value="1"/>
</dbReference>
<name>D1Z091_METPS</name>
<evidence type="ECO:0000256" key="4">
    <source>
        <dbReference type="ARBA" id="ARBA00022840"/>
    </source>
</evidence>
<evidence type="ECO:0000256" key="3">
    <source>
        <dbReference type="ARBA" id="ARBA00022741"/>
    </source>
</evidence>
<gene>
    <name evidence="6" type="ordered locus">MCP_2041</name>
</gene>
<comment type="similarity">
    <text evidence="1">Belongs to the ABC transporter superfamily.</text>
</comment>
<dbReference type="SMART" id="SM00382">
    <property type="entry name" value="AAA"/>
    <property type="match status" value="1"/>
</dbReference>
<dbReference type="Pfam" id="PF00005">
    <property type="entry name" value="ABC_tran"/>
    <property type="match status" value="1"/>
</dbReference>
<evidence type="ECO:0000256" key="1">
    <source>
        <dbReference type="ARBA" id="ARBA00005417"/>
    </source>
</evidence>
<dbReference type="InterPro" id="IPR017871">
    <property type="entry name" value="ABC_transporter-like_CS"/>
</dbReference>
<reference evidence="7" key="3">
    <citation type="journal article" date="2011" name="PLoS ONE">
        <title>Genome sequence of a mesophilic hydrogenotrophic methanogen Methanocella paludicola, the first cultivated representative of the order Methanocellales.</title>
        <authorList>
            <person name="Sakai S."/>
            <person name="Takaki Y."/>
            <person name="Shimamura S."/>
            <person name="Sekine M."/>
            <person name="Tajima T."/>
            <person name="Kosugi H."/>
            <person name="Ichikawa N."/>
            <person name="Tasumi E."/>
            <person name="Hiraki A.T."/>
            <person name="Shimizu A."/>
            <person name="Kato Y."/>
            <person name="Nishiko R."/>
            <person name="Mori K."/>
            <person name="Fujita N."/>
            <person name="Imachi H."/>
            <person name="Takai K."/>
        </authorList>
    </citation>
    <scope>NUCLEOTIDE SEQUENCE [LARGE SCALE GENOMIC DNA]</scope>
    <source>
        <strain evidence="7">DSM 17711 / JCM 13418 / NBRC 101707 / SANAE</strain>
    </source>
</reference>
<accession>D1Z091</accession>
<dbReference type="InterPro" id="IPR003593">
    <property type="entry name" value="AAA+_ATPase"/>
</dbReference>
<reference evidence="6 7" key="2">
    <citation type="journal article" date="2008" name="Int. J. Syst. Evol. Microbiol.">
        <title>Methanocella paludicola gen. nov., sp. nov., a methane-producing archaeon, the first isolate of the lineage 'Rice Cluster I', and proposal of the new archaeal order Methanocellales ord. nov.</title>
        <authorList>
            <person name="Sakai S."/>
            <person name="Imachi H."/>
            <person name="Hanada S."/>
            <person name="Ohashi A."/>
            <person name="Harada H."/>
            <person name="Kamagata Y."/>
        </authorList>
    </citation>
    <scope>NUCLEOTIDE SEQUENCE [LARGE SCALE GENOMIC DNA]</scope>
    <source>
        <strain evidence="7">DSM 17711 / JCM 13418 / NBRC 101707 / SANAE</strain>
    </source>
</reference>
<dbReference type="AlphaFoldDB" id="D1Z091"/>
<evidence type="ECO:0000313" key="6">
    <source>
        <dbReference type="EMBL" id="BAI62113.1"/>
    </source>
</evidence>
<dbReference type="KEGG" id="mpd:MCP_2041"/>
<keyword evidence="3" id="KW-0547">Nucleotide-binding</keyword>
<reference evidence="6 7" key="1">
    <citation type="journal article" date="2007" name="Appl. Environ. Microbiol.">
        <title>Isolation of key methanogens for global methane emission from rice paddy fields: a novel isolate affiliated with the clone cluster rice cluster I.</title>
        <authorList>
            <person name="Sakai S."/>
            <person name="Imachi H."/>
            <person name="Sekiguchi Y."/>
            <person name="Ohashi A."/>
            <person name="Harada H."/>
            <person name="Kamagata Y."/>
        </authorList>
    </citation>
    <scope>NUCLEOTIDE SEQUENCE [LARGE SCALE GENOMIC DNA]</scope>
    <source>
        <strain evidence="7">DSM 17711 / JCM 13418 / NBRC 101707 / SANAE</strain>
    </source>
</reference>
<dbReference type="CDD" id="cd03230">
    <property type="entry name" value="ABC_DR_subfamily_A"/>
    <property type="match status" value="1"/>
</dbReference>
<keyword evidence="2" id="KW-0813">Transport</keyword>
<dbReference type="STRING" id="304371.MCP_2041"/>
<dbReference type="Gene3D" id="3.40.50.300">
    <property type="entry name" value="P-loop containing nucleotide triphosphate hydrolases"/>
    <property type="match status" value="1"/>
</dbReference>
<dbReference type="RefSeq" id="WP_012900787.1">
    <property type="nucleotide sequence ID" value="NC_013665.1"/>
</dbReference>
<dbReference type="OrthoDB" id="87732at2157"/>
<evidence type="ECO:0000256" key="2">
    <source>
        <dbReference type="ARBA" id="ARBA00022448"/>
    </source>
</evidence>
<dbReference type="PROSITE" id="PS00211">
    <property type="entry name" value="ABC_TRANSPORTER_1"/>
    <property type="match status" value="1"/>
</dbReference>
<evidence type="ECO:0000259" key="5">
    <source>
        <dbReference type="PROSITE" id="PS50893"/>
    </source>
</evidence>
<feature type="domain" description="ABC transporter" evidence="5">
    <location>
        <begin position="13"/>
        <end position="243"/>
    </location>
</feature>
<protein>
    <submittedName>
        <fullName evidence="6">ABC transporter ATP binding protein</fullName>
    </submittedName>
</protein>